<feature type="domain" description="GP-PDE" evidence="2">
    <location>
        <begin position="252"/>
        <end position="488"/>
    </location>
</feature>
<dbReference type="Gene3D" id="3.20.20.190">
    <property type="entry name" value="Phosphatidylinositol (PI) phosphodiesterase"/>
    <property type="match status" value="1"/>
</dbReference>
<gene>
    <name evidence="3" type="ORF">GCM10023205_75880</name>
</gene>
<dbReference type="RefSeq" id="WP_345680407.1">
    <property type="nucleotide sequence ID" value="NZ_BAABHS010000046.1"/>
</dbReference>
<feature type="signal peptide" evidence="1">
    <location>
        <begin position="1"/>
        <end position="33"/>
    </location>
</feature>
<accession>A0ABP9IAK6</accession>
<proteinExistence type="predicted"/>
<dbReference type="InterPro" id="IPR030395">
    <property type="entry name" value="GP_PDE_dom"/>
</dbReference>
<evidence type="ECO:0000313" key="3">
    <source>
        <dbReference type="EMBL" id="GAA4992252.1"/>
    </source>
</evidence>
<sequence>MPITHTPARSRRATMLGAAVLAAAVLPLTIAAAAPENVPENASATAAAPAATAPQPGDVVVDEDFSSGRLPDGWTTVEGQWAVSGGRLYGTSTSSGQQSRITFGRHLADFRFEATARFETAADAARWTALGLDVPADGAVPWSIATMRTGTTAANGIEFAQRTAANAWNVTDTGSAPAAAGTGRDVKVAVEVHGGTARWFFDGREVLRTTRVQRSADGGQALLVNGAKVAFDDVRITALAPGGYLRPAGSPLTVIAHRGASSAAPENTLASDEVARRAGAEWIENDVQPSKDGIPHVLHDDTVNRTTNGTGAIRGLTAAQLAALDAGSWFAPQYAGARIPTLAAQLDDLRTRGGKLLLEIKGAHTRDEVARIVQDIRDHGMTDRVFVQSFEVDALRHVRDLAPELPRGLLRSTLDADPVAISAELGLAAYNPSDAALSARPGVIADLHKAGVALMVWTVDAANRWQSLEAAGVDGVITNRPAELVGWNSAFLQRPAPQPPAAPTVRITGIADGATLDRAQTPLAGAAATGADTTVLSLDGTPLADGTALDLRTLPAGPHMLRAEATGAGGKATASTAFTVAVTPTGLAHVILTSKADDNAVATLTTMLAHGHWKQIAQWADNQAGRGIPAAAAKTVVADANTLAGR</sequence>
<evidence type="ECO:0000256" key="1">
    <source>
        <dbReference type="SAM" id="SignalP"/>
    </source>
</evidence>
<dbReference type="Pfam" id="PF03009">
    <property type="entry name" value="GDPD"/>
    <property type="match status" value="1"/>
</dbReference>
<protein>
    <recommendedName>
        <fullName evidence="2">GP-PDE domain-containing protein</fullName>
    </recommendedName>
</protein>
<dbReference type="Proteomes" id="UP001500466">
    <property type="component" value="Unassembled WGS sequence"/>
</dbReference>
<dbReference type="PANTHER" id="PTHR46211">
    <property type="entry name" value="GLYCEROPHOSPHORYL DIESTER PHOSPHODIESTERASE"/>
    <property type="match status" value="1"/>
</dbReference>
<dbReference type="Gene3D" id="2.60.120.560">
    <property type="entry name" value="Exo-inulinase, domain 1"/>
    <property type="match status" value="1"/>
</dbReference>
<name>A0ABP9IAK6_9ACTN</name>
<dbReference type="InterPro" id="IPR017946">
    <property type="entry name" value="PLC-like_Pdiesterase_TIM-brl"/>
</dbReference>
<dbReference type="EMBL" id="BAABHS010000046">
    <property type="protein sequence ID" value="GAA4992252.1"/>
    <property type="molecule type" value="Genomic_DNA"/>
</dbReference>
<reference evidence="4" key="1">
    <citation type="journal article" date="2019" name="Int. J. Syst. Evol. Microbiol.">
        <title>The Global Catalogue of Microorganisms (GCM) 10K type strain sequencing project: providing services to taxonomists for standard genome sequencing and annotation.</title>
        <authorList>
            <consortium name="The Broad Institute Genomics Platform"/>
            <consortium name="The Broad Institute Genome Sequencing Center for Infectious Disease"/>
            <person name="Wu L."/>
            <person name="Ma J."/>
        </authorList>
    </citation>
    <scope>NUCLEOTIDE SEQUENCE [LARGE SCALE GENOMIC DNA]</scope>
    <source>
        <strain evidence="4">JCM 17986</strain>
    </source>
</reference>
<dbReference type="InterPro" id="IPR006311">
    <property type="entry name" value="TAT_signal"/>
</dbReference>
<comment type="caution">
    <text evidence="3">The sequence shown here is derived from an EMBL/GenBank/DDBJ whole genome shotgun (WGS) entry which is preliminary data.</text>
</comment>
<keyword evidence="1" id="KW-0732">Signal</keyword>
<feature type="chain" id="PRO_5046807445" description="GP-PDE domain-containing protein" evidence="1">
    <location>
        <begin position="34"/>
        <end position="646"/>
    </location>
</feature>
<organism evidence="3 4">
    <name type="scientific">Yinghuangia aomiensis</name>
    <dbReference type="NCBI Taxonomy" id="676205"/>
    <lineage>
        <taxon>Bacteria</taxon>
        <taxon>Bacillati</taxon>
        <taxon>Actinomycetota</taxon>
        <taxon>Actinomycetes</taxon>
        <taxon>Kitasatosporales</taxon>
        <taxon>Streptomycetaceae</taxon>
        <taxon>Yinghuangia</taxon>
    </lineage>
</organism>
<dbReference type="SUPFAM" id="SSF51695">
    <property type="entry name" value="PLC-like phosphodiesterases"/>
    <property type="match status" value="1"/>
</dbReference>
<dbReference type="PROSITE" id="PS51704">
    <property type="entry name" value="GP_PDE"/>
    <property type="match status" value="1"/>
</dbReference>
<evidence type="ECO:0000313" key="4">
    <source>
        <dbReference type="Proteomes" id="UP001500466"/>
    </source>
</evidence>
<keyword evidence="4" id="KW-1185">Reference proteome</keyword>
<evidence type="ECO:0000259" key="2">
    <source>
        <dbReference type="PROSITE" id="PS51704"/>
    </source>
</evidence>
<dbReference type="PANTHER" id="PTHR46211:SF1">
    <property type="entry name" value="GLYCEROPHOSPHODIESTER PHOSPHODIESTERASE, CYTOPLASMIC"/>
    <property type="match status" value="1"/>
</dbReference>
<dbReference type="PROSITE" id="PS51318">
    <property type="entry name" value="TAT"/>
    <property type="match status" value="1"/>
</dbReference>